<proteinExistence type="predicted"/>
<dbReference type="AlphaFoldDB" id="A0A846MPC8"/>
<dbReference type="InterPro" id="IPR023393">
    <property type="entry name" value="START-like_dom_sf"/>
</dbReference>
<dbReference type="RefSeq" id="WP_166918677.1">
    <property type="nucleotide sequence ID" value="NZ_JAASRN010000001.1"/>
</dbReference>
<gene>
    <name evidence="1" type="ORF">FHS56_000924</name>
</gene>
<dbReference type="SUPFAM" id="SSF55961">
    <property type="entry name" value="Bet v1-like"/>
    <property type="match status" value="1"/>
</dbReference>
<accession>A0A846MPC8</accession>
<dbReference type="CDD" id="cd07820">
    <property type="entry name" value="SRPBCC_3"/>
    <property type="match status" value="1"/>
</dbReference>
<protein>
    <submittedName>
        <fullName evidence="1">Ligand-binding SRPBCC domain-containing protein</fullName>
    </submittedName>
</protein>
<evidence type="ECO:0000313" key="1">
    <source>
        <dbReference type="EMBL" id="NIK73438.1"/>
    </source>
</evidence>
<dbReference type="Proteomes" id="UP000537126">
    <property type="component" value="Unassembled WGS sequence"/>
</dbReference>
<organism evidence="1 2">
    <name type="scientific">Thermonema lapsum</name>
    <dbReference type="NCBI Taxonomy" id="28195"/>
    <lineage>
        <taxon>Bacteria</taxon>
        <taxon>Pseudomonadati</taxon>
        <taxon>Bacteroidota</taxon>
        <taxon>Cytophagia</taxon>
        <taxon>Cytophagales</taxon>
        <taxon>Thermonemataceae</taxon>
        <taxon>Thermonema</taxon>
    </lineage>
</organism>
<reference evidence="1 2" key="1">
    <citation type="submission" date="2020-03" db="EMBL/GenBank/DDBJ databases">
        <title>Genomic Encyclopedia of Type Strains, Phase IV (KMG-IV): sequencing the most valuable type-strain genomes for metagenomic binning, comparative biology and taxonomic classification.</title>
        <authorList>
            <person name="Goeker M."/>
        </authorList>
    </citation>
    <scope>NUCLEOTIDE SEQUENCE [LARGE SCALE GENOMIC DNA]</scope>
    <source>
        <strain evidence="1 2">DSM 5718</strain>
    </source>
</reference>
<comment type="caution">
    <text evidence="1">The sequence shown here is derived from an EMBL/GenBank/DDBJ whole genome shotgun (WGS) entry which is preliminary data.</text>
</comment>
<evidence type="ECO:0000313" key="2">
    <source>
        <dbReference type="Proteomes" id="UP000537126"/>
    </source>
</evidence>
<name>A0A846MPC8_9BACT</name>
<dbReference type="EMBL" id="JAASRN010000001">
    <property type="protein sequence ID" value="NIK73438.1"/>
    <property type="molecule type" value="Genomic_DNA"/>
</dbReference>
<dbReference type="Gene3D" id="3.30.530.20">
    <property type="match status" value="1"/>
</dbReference>
<sequence length="168" mass="20064">MKVYQLKREQYLPISLEEAWQFFSSPHNLKDITPQDMGFDIVLIEEGKPMYPGMIIGYKVRPLWGIPMRWLTEITHVQAPYYFVDEQRFGPYALWHHQHWFEEVEGGIKMTDLVHYALPLGVLGRLAHAAFVKKRLEEIFDYRFRTLERRFGSLQVQNELKRKSSLYT</sequence>
<keyword evidence="2" id="KW-1185">Reference proteome</keyword>